<organism evidence="13 14">
    <name type="scientific">Lottia gigantea</name>
    <name type="common">Giant owl limpet</name>
    <dbReference type="NCBI Taxonomy" id="225164"/>
    <lineage>
        <taxon>Eukaryota</taxon>
        <taxon>Metazoa</taxon>
        <taxon>Spiralia</taxon>
        <taxon>Lophotrochozoa</taxon>
        <taxon>Mollusca</taxon>
        <taxon>Gastropoda</taxon>
        <taxon>Patellogastropoda</taxon>
        <taxon>Lottioidea</taxon>
        <taxon>Lottiidae</taxon>
        <taxon>Lottia</taxon>
    </lineage>
</organism>
<dbReference type="InterPro" id="IPR029063">
    <property type="entry name" value="SAM-dependent_MTases_sf"/>
</dbReference>
<evidence type="ECO:0000256" key="1">
    <source>
        <dbReference type="ARBA" id="ARBA00009775"/>
    </source>
</evidence>
<comment type="similarity">
    <text evidence="1">Belongs to the class I-like SAM-binding methyltransferase superfamily. TRM5/TYW2 family.</text>
</comment>
<comment type="function">
    <text evidence="11">Specifically methylates the N1 position of guanosine-37 in various cytoplasmic and mitochondrial tRNAs. Methylation is not dependent on the nature of the nucleoside 5' of the target nucleoside. This is the first step in the biosynthesis of wybutosine (yW), a modified base adjacent to the anticodon of tRNAs and required for accurate decoding.</text>
</comment>
<dbReference type="AlphaFoldDB" id="V4CL06"/>
<evidence type="ECO:0000256" key="9">
    <source>
        <dbReference type="ARBA" id="ARBA00045951"/>
    </source>
</evidence>
<dbReference type="GO" id="GO:0052906">
    <property type="term" value="F:tRNA (guanine(37)-N1)-methyltransferase activity"/>
    <property type="evidence" value="ECO:0007669"/>
    <property type="project" value="UniProtKB-UniRule"/>
</dbReference>
<proteinExistence type="inferred from homology"/>
<dbReference type="GO" id="GO:0005634">
    <property type="term" value="C:nucleus"/>
    <property type="evidence" value="ECO:0007669"/>
    <property type="project" value="UniProtKB-SubCell"/>
</dbReference>
<comment type="subcellular location">
    <subcellularLocation>
        <location evidence="11">Mitochondrion matrix</location>
    </subcellularLocation>
    <subcellularLocation>
        <location evidence="11">Nucleus</location>
    </subcellularLocation>
    <subcellularLocation>
        <location evidence="11">Cytoplasm</location>
    </subcellularLocation>
    <text evidence="11">Predominantly in the mitochondria and in the nucleus.</text>
</comment>
<dbReference type="InterPro" id="IPR025792">
    <property type="entry name" value="tRNA_Gua_MeTrfase_euk"/>
</dbReference>
<dbReference type="CTD" id="20230618"/>
<dbReference type="OrthoDB" id="408788at2759"/>
<reference evidence="13 14" key="1">
    <citation type="journal article" date="2013" name="Nature">
        <title>Insights into bilaterian evolution from three spiralian genomes.</title>
        <authorList>
            <person name="Simakov O."/>
            <person name="Marletaz F."/>
            <person name="Cho S.J."/>
            <person name="Edsinger-Gonzales E."/>
            <person name="Havlak P."/>
            <person name="Hellsten U."/>
            <person name="Kuo D.H."/>
            <person name="Larsson T."/>
            <person name="Lv J."/>
            <person name="Arendt D."/>
            <person name="Savage R."/>
            <person name="Osoegawa K."/>
            <person name="de Jong P."/>
            <person name="Grimwood J."/>
            <person name="Chapman J.A."/>
            <person name="Shapiro H."/>
            <person name="Aerts A."/>
            <person name="Otillar R.P."/>
            <person name="Terry A.Y."/>
            <person name="Boore J.L."/>
            <person name="Grigoriev I.V."/>
            <person name="Lindberg D.R."/>
            <person name="Seaver E.C."/>
            <person name="Weisblat D.A."/>
            <person name="Putnam N.H."/>
            <person name="Rokhsar D.S."/>
        </authorList>
    </citation>
    <scope>NUCLEOTIDE SEQUENCE [LARGE SCALE GENOMIC DNA]</scope>
</reference>
<evidence type="ECO:0000256" key="11">
    <source>
        <dbReference type="HAMAP-Rule" id="MF_03152"/>
    </source>
</evidence>
<comment type="subunit">
    <text evidence="11">Monomer.</text>
</comment>
<evidence type="ECO:0000313" key="13">
    <source>
        <dbReference type="EMBL" id="ESP02935.1"/>
    </source>
</evidence>
<evidence type="ECO:0000259" key="12">
    <source>
        <dbReference type="PROSITE" id="PS51684"/>
    </source>
</evidence>
<dbReference type="InterPro" id="IPR056744">
    <property type="entry name" value="TRM5/TYW2-like_N"/>
</dbReference>
<dbReference type="Proteomes" id="UP000030746">
    <property type="component" value="Unassembled WGS sequence"/>
</dbReference>
<evidence type="ECO:0000256" key="4">
    <source>
        <dbReference type="ARBA" id="ARBA00022679"/>
    </source>
</evidence>
<comment type="similarity">
    <text evidence="11">Belongs to the TRM5 / TYW2 family.</text>
</comment>
<name>V4CL06_LOTGI</name>
<dbReference type="InterPro" id="IPR030382">
    <property type="entry name" value="MeTrfase_TRM5/TYW2"/>
</dbReference>
<feature type="binding site" evidence="11">
    <location>
        <position position="326"/>
    </location>
    <ligand>
        <name>S-adenosyl-L-methionine</name>
        <dbReference type="ChEBI" id="CHEBI:59789"/>
    </ligand>
</feature>
<keyword evidence="6 11" id="KW-0819">tRNA processing</keyword>
<dbReference type="GO" id="GO:0002939">
    <property type="term" value="P:tRNA N1-guanine methylation"/>
    <property type="evidence" value="ECO:0007669"/>
    <property type="project" value="TreeGrafter"/>
</dbReference>
<dbReference type="GeneID" id="20230618"/>
<protein>
    <recommendedName>
        <fullName evidence="11">tRNA (guanine(37)-N1)-methyltransferase</fullName>
        <ecNumber evidence="11">2.1.1.228</ecNumber>
    </recommendedName>
    <alternativeName>
        <fullName evidence="11">M1G-methyltransferase</fullName>
    </alternativeName>
    <alternativeName>
        <fullName evidence="11">tRNA [GM37] methyltransferase</fullName>
    </alternativeName>
    <alternativeName>
        <fullName evidence="11">tRNA methyltransferase 5 homolog</fullName>
    </alternativeName>
</protein>
<keyword evidence="14" id="KW-1185">Reference proteome</keyword>
<dbReference type="PROSITE" id="PS51684">
    <property type="entry name" value="SAM_MT_TRM5_TYW2"/>
    <property type="match status" value="1"/>
</dbReference>
<comment type="catalytic activity">
    <reaction evidence="10 11">
        <text>guanosine(37) in tRNA + S-adenosyl-L-methionine = N(1)-methylguanosine(37) in tRNA + S-adenosyl-L-homocysteine + H(+)</text>
        <dbReference type="Rhea" id="RHEA:36899"/>
        <dbReference type="Rhea" id="RHEA-COMP:10145"/>
        <dbReference type="Rhea" id="RHEA-COMP:10147"/>
        <dbReference type="ChEBI" id="CHEBI:15378"/>
        <dbReference type="ChEBI" id="CHEBI:57856"/>
        <dbReference type="ChEBI" id="CHEBI:59789"/>
        <dbReference type="ChEBI" id="CHEBI:73542"/>
        <dbReference type="ChEBI" id="CHEBI:74269"/>
        <dbReference type="EC" id="2.1.1.228"/>
    </reaction>
</comment>
<dbReference type="EMBL" id="KB200129">
    <property type="protein sequence ID" value="ESP02935.1"/>
    <property type="molecule type" value="Genomic_DNA"/>
</dbReference>
<dbReference type="HAMAP" id="MF_03152">
    <property type="entry name" value="TRM5"/>
    <property type="match status" value="1"/>
</dbReference>
<gene>
    <name evidence="13" type="ORF">LOTGIDRAFT_110690</name>
</gene>
<dbReference type="SUPFAM" id="SSF53335">
    <property type="entry name" value="S-adenosyl-L-methionine-dependent methyltransferases"/>
    <property type="match status" value="1"/>
</dbReference>
<accession>V4CL06</accession>
<evidence type="ECO:0000256" key="3">
    <source>
        <dbReference type="ARBA" id="ARBA00022603"/>
    </source>
</evidence>
<keyword evidence="7 11" id="KW-0496">Mitochondrion</keyword>
<evidence type="ECO:0000256" key="5">
    <source>
        <dbReference type="ARBA" id="ARBA00022691"/>
    </source>
</evidence>
<dbReference type="HOGENOM" id="CLU_022610_2_3_1"/>
<evidence type="ECO:0000256" key="8">
    <source>
        <dbReference type="ARBA" id="ARBA00023242"/>
    </source>
</evidence>
<dbReference type="Gene3D" id="3.30.300.110">
    <property type="entry name" value="Met-10+ protein-like domains"/>
    <property type="match status" value="1"/>
</dbReference>
<feature type="binding site" evidence="11">
    <location>
        <position position="228"/>
    </location>
    <ligand>
        <name>S-adenosyl-L-methionine</name>
        <dbReference type="ChEBI" id="CHEBI:59789"/>
    </ligand>
</feature>
<dbReference type="GO" id="GO:0005759">
    <property type="term" value="C:mitochondrial matrix"/>
    <property type="evidence" value="ECO:0007669"/>
    <property type="project" value="UniProtKB-SubCell"/>
</dbReference>
<evidence type="ECO:0000313" key="14">
    <source>
        <dbReference type="Proteomes" id="UP000030746"/>
    </source>
</evidence>
<dbReference type="OMA" id="VGSHSQF"/>
<dbReference type="Pfam" id="PF02475">
    <property type="entry name" value="TRM5-TYW2_MTfase"/>
    <property type="match status" value="1"/>
</dbReference>
<dbReference type="InterPro" id="IPR056743">
    <property type="entry name" value="TRM5-TYW2-like_MTfase"/>
</dbReference>
<dbReference type="FunFam" id="3.30.300.110:FF:000001">
    <property type="entry name" value="tRNA (guanine(37)-N1)-methyltransferase"/>
    <property type="match status" value="1"/>
</dbReference>
<feature type="domain" description="SAM-dependent methyltransferase TRM5/TYW2-type" evidence="12">
    <location>
        <begin position="137"/>
        <end position="412"/>
    </location>
</feature>
<evidence type="ECO:0000256" key="7">
    <source>
        <dbReference type="ARBA" id="ARBA00023128"/>
    </source>
</evidence>
<dbReference type="Gene3D" id="3.40.50.150">
    <property type="entry name" value="Vaccinia Virus protein VP39"/>
    <property type="match status" value="1"/>
</dbReference>
<keyword evidence="5 11" id="KW-0949">S-adenosyl-L-methionine</keyword>
<dbReference type="PANTHER" id="PTHR23245">
    <property type="entry name" value="TRNA METHYLTRANSFERASE"/>
    <property type="match status" value="1"/>
</dbReference>
<dbReference type="RefSeq" id="XP_009046405.1">
    <property type="nucleotide sequence ID" value="XM_009048157.1"/>
</dbReference>
<evidence type="ECO:0000256" key="2">
    <source>
        <dbReference type="ARBA" id="ARBA00022490"/>
    </source>
</evidence>
<comment type="function">
    <text evidence="9">Involved in mitochondrial tRNA methylation. Specifically methylates the N1 position of guanosine-37 in various tRNAs. Methylation is not dependent on the nature of the nucleoside 5' of the target nucleoside. This is the first step in the biosynthesis of wybutosine (yW), a modified base adjacent to the anticodon of tRNAs and required for accurate decoding.</text>
</comment>
<keyword evidence="2 11" id="KW-0963">Cytoplasm</keyword>
<dbReference type="Pfam" id="PF25133">
    <property type="entry name" value="TYW2_N_2"/>
    <property type="match status" value="1"/>
</dbReference>
<feature type="binding site" evidence="11">
    <location>
        <begin position="266"/>
        <end position="267"/>
    </location>
    <ligand>
        <name>S-adenosyl-L-methionine</name>
        <dbReference type="ChEBI" id="CHEBI:59789"/>
    </ligand>
</feature>
<sequence length="421" mass="48420">MEIYELPQGIKGMKTLDKSAFRKICKVSALKLHCKDISKVKTKILKKRMLKIQKVKPVIELDDNDPDKNTHKLILFKPEITTADDFTQEEKSIFKGNDIHYEKLEFYDLELSFDNLSAKEVIRAILPDDIIDSVSGFSIIGHIAHLNLKREVLDYKHIIGEVILDKNSHSGIRTVINKLDSIDNTYRNFQMELLAGEEDYVTVSKENDCSFQFDFSKVYWNTRLVGEHRYIVDLLEKTDVLYDVFAGVGPFSIPAAKKGVTVLANDLNPDSYKALNDNITLNKVKPDKIQTFNMDGRDFICNVVKQDFKKRLENQDCENEFHLTMNLPALAIEFMDAFKDLFKDEEIAIAPEKLPVVHCYCFTKDTENAEKDVIERAESIIGMKLPAECKVRYVRNVAPNKEMMCIKFRLFPELVSLVTGR</sequence>
<dbReference type="KEGG" id="lgi:LOTGIDRAFT_110690"/>
<dbReference type="PANTHER" id="PTHR23245:SF36">
    <property type="entry name" value="TRNA (GUANINE(37)-N1)-METHYLTRANSFERASE"/>
    <property type="match status" value="1"/>
</dbReference>
<dbReference type="GO" id="GO:0070901">
    <property type="term" value="P:mitochondrial tRNA methylation"/>
    <property type="evidence" value="ECO:0007669"/>
    <property type="project" value="UniProtKB-ARBA"/>
</dbReference>
<keyword evidence="4 11" id="KW-0808">Transferase</keyword>
<keyword evidence="8 11" id="KW-0539">Nucleus</keyword>
<feature type="binding site" evidence="11">
    <location>
        <begin position="295"/>
        <end position="296"/>
    </location>
    <ligand>
        <name>S-adenosyl-L-methionine</name>
        <dbReference type="ChEBI" id="CHEBI:59789"/>
    </ligand>
</feature>
<dbReference type="STRING" id="225164.V4CL06"/>
<evidence type="ECO:0000256" key="10">
    <source>
        <dbReference type="ARBA" id="ARBA00047783"/>
    </source>
</evidence>
<evidence type="ECO:0000256" key="6">
    <source>
        <dbReference type="ARBA" id="ARBA00022694"/>
    </source>
</evidence>
<keyword evidence="3 11" id="KW-0489">Methyltransferase</keyword>
<dbReference type="EC" id="2.1.1.228" evidence="11"/>